<dbReference type="PROSITE" id="PS50011">
    <property type="entry name" value="PROTEIN_KINASE_DOM"/>
    <property type="match status" value="1"/>
</dbReference>
<dbReference type="PANTHER" id="PTHR24348">
    <property type="entry name" value="SERINE/THREONINE-PROTEIN KINASE UNC-51-RELATED"/>
    <property type="match status" value="1"/>
</dbReference>
<evidence type="ECO:0000256" key="1">
    <source>
        <dbReference type="ARBA" id="ARBA00022679"/>
    </source>
</evidence>
<evidence type="ECO:0000256" key="5">
    <source>
        <dbReference type="SAM" id="MobiDB-lite"/>
    </source>
</evidence>
<feature type="region of interest" description="Disordered" evidence="5">
    <location>
        <begin position="351"/>
        <end position="490"/>
    </location>
</feature>
<dbReference type="GO" id="GO:0016020">
    <property type="term" value="C:membrane"/>
    <property type="evidence" value="ECO:0007669"/>
    <property type="project" value="TreeGrafter"/>
</dbReference>
<dbReference type="GO" id="GO:0004674">
    <property type="term" value="F:protein serine/threonine kinase activity"/>
    <property type="evidence" value="ECO:0007669"/>
    <property type="project" value="InterPro"/>
</dbReference>
<gene>
    <name evidence="7" type="ORF">ECRASSUSDP1_LOCUS21711</name>
</gene>
<dbReference type="Gene3D" id="1.10.510.10">
    <property type="entry name" value="Transferase(Phosphotransferase) domain 1"/>
    <property type="match status" value="1"/>
</dbReference>
<evidence type="ECO:0000313" key="8">
    <source>
        <dbReference type="Proteomes" id="UP001295684"/>
    </source>
</evidence>
<reference evidence="7" key="1">
    <citation type="submission" date="2023-07" db="EMBL/GenBank/DDBJ databases">
        <authorList>
            <consortium name="AG Swart"/>
            <person name="Singh M."/>
            <person name="Singh A."/>
            <person name="Seah K."/>
            <person name="Emmerich C."/>
        </authorList>
    </citation>
    <scope>NUCLEOTIDE SEQUENCE</scope>
    <source>
        <strain evidence="7">DP1</strain>
    </source>
</reference>
<protein>
    <recommendedName>
        <fullName evidence="6">Protein kinase domain-containing protein</fullName>
    </recommendedName>
</protein>
<keyword evidence="4" id="KW-0067">ATP-binding</keyword>
<dbReference type="PANTHER" id="PTHR24348:SF22">
    <property type="entry name" value="NON-SPECIFIC SERINE_THREONINE PROTEIN KINASE"/>
    <property type="match status" value="1"/>
</dbReference>
<keyword evidence="8" id="KW-1185">Reference proteome</keyword>
<dbReference type="GO" id="GO:0000045">
    <property type="term" value="P:autophagosome assembly"/>
    <property type="evidence" value="ECO:0007669"/>
    <property type="project" value="TreeGrafter"/>
</dbReference>
<dbReference type="GO" id="GO:0005776">
    <property type="term" value="C:autophagosome"/>
    <property type="evidence" value="ECO:0007669"/>
    <property type="project" value="TreeGrafter"/>
</dbReference>
<dbReference type="GO" id="GO:0000407">
    <property type="term" value="C:phagophore assembly site"/>
    <property type="evidence" value="ECO:0007669"/>
    <property type="project" value="TreeGrafter"/>
</dbReference>
<dbReference type="InterPro" id="IPR008271">
    <property type="entry name" value="Ser/Thr_kinase_AS"/>
</dbReference>
<dbReference type="Proteomes" id="UP001295684">
    <property type="component" value="Unassembled WGS sequence"/>
</dbReference>
<feature type="compositionally biased region" description="Basic and acidic residues" evidence="5">
    <location>
        <begin position="367"/>
        <end position="379"/>
    </location>
</feature>
<dbReference type="EMBL" id="CAMPGE010022224">
    <property type="protein sequence ID" value="CAI2380279.1"/>
    <property type="molecule type" value="Genomic_DNA"/>
</dbReference>
<proteinExistence type="predicted"/>
<dbReference type="InterPro" id="IPR011009">
    <property type="entry name" value="Kinase-like_dom_sf"/>
</dbReference>
<evidence type="ECO:0000256" key="2">
    <source>
        <dbReference type="ARBA" id="ARBA00022741"/>
    </source>
</evidence>
<keyword evidence="1" id="KW-0808">Transferase</keyword>
<dbReference type="GO" id="GO:0005829">
    <property type="term" value="C:cytosol"/>
    <property type="evidence" value="ECO:0007669"/>
    <property type="project" value="TreeGrafter"/>
</dbReference>
<dbReference type="InterPro" id="IPR000719">
    <property type="entry name" value="Prot_kinase_dom"/>
</dbReference>
<dbReference type="GO" id="GO:0010506">
    <property type="term" value="P:regulation of autophagy"/>
    <property type="evidence" value="ECO:0007669"/>
    <property type="project" value="InterPro"/>
</dbReference>
<feature type="compositionally biased region" description="Polar residues" evidence="5">
    <location>
        <begin position="380"/>
        <end position="409"/>
    </location>
</feature>
<dbReference type="GO" id="GO:0005524">
    <property type="term" value="F:ATP binding"/>
    <property type="evidence" value="ECO:0007669"/>
    <property type="project" value="UniProtKB-KW"/>
</dbReference>
<feature type="compositionally biased region" description="Low complexity" evidence="5">
    <location>
        <begin position="468"/>
        <end position="489"/>
    </location>
</feature>
<comment type="caution">
    <text evidence="7">The sequence shown here is derived from an EMBL/GenBank/DDBJ whole genome shotgun (WGS) entry which is preliminary data.</text>
</comment>
<feature type="compositionally biased region" description="Polar residues" evidence="5">
    <location>
        <begin position="356"/>
        <end position="366"/>
    </location>
</feature>
<dbReference type="Pfam" id="PF00069">
    <property type="entry name" value="Pkinase"/>
    <property type="match status" value="1"/>
</dbReference>
<dbReference type="AlphaFoldDB" id="A0AAD1XWN4"/>
<feature type="domain" description="Protein kinase" evidence="6">
    <location>
        <begin position="18"/>
        <end position="307"/>
    </location>
</feature>
<evidence type="ECO:0000259" key="6">
    <source>
        <dbReference type="PROSITE" id="PS50011"/>
    </source>
</evidence>
<evidence type="ECO:0000313" key="7">
    <source>
        <dbReference type="EMBL" id="CAI2380279.1"/>
    </source>
</evidence>
<dbReference type="PROSITE" id="PS00108">
    <property type="entry name" value="PROTEIN_KINASE_ST"/>
    <property type="match status" value="1"/>
</dbReference>
<sequence>MEGELQEEEKPIKIIGNYNIYQELGSGQFGQVYRCRIRHEDEIPYGVRERMRNEMKLAIKMIPLSLLEERAIMKKYLLREINIMRKLKHDNVLRCIEVFKNKNNCYIVVEYCNGGDLSSVLKARGKKLEEEFARIVITQIAKGLCYLAEKELIHRDLKLDNILVNFPEYKESKPIDKEYIRNFDYEKGKIEIIIGDFGFSRSLKPEEYTTSTCGTPVTMAPEIFNKKESGHTVDIWSFGVIIYEIVFGKPPFNSKKPRFKEKMSNGDFKIPKNTDISSECVDFICKCLQPNPDKRIKHSEIFLHPFFKNKTIKEEVEETGVRLANSNEEEKCHHKPGKQMNEDELIQRPQECPDDQNANQKTSQKKIINDKLPLEENKETPYTNTEENSESDSFTVVEDFSSQIEPQSTPKREVTRPGPPSESSGAKEEHKITSAVSWNVTSRVDSESVTPADLPPTLHIKSTKSFETNLNNSQTSSDSNTPSSCSDSDLNNIKQVESFLIPSSDIALQ</sequence>
<dbReference type="InterPro" id="IPR045269">
    <property type="entry name" value="Atg1-like"/>
</dbReference>
<dbReference type="SMART" id="SM00220">
    <property type="entry name" value="S_TKc"/>
    <property type="match status" value="1"/>
</dbReference>
<feature type="compositionally biased region" description="Polar residues" evidence="5">
    <location>
        <begin position="434"/>
        <end position="449"/>
    </location>
</feature>
<evidence type="ECO:0000256" key="4">
    <source>
        <dbReference type="ARBA" id="ARBA00022840"/>
    </source>
</evidence>
<keyword evidence="2" id="KW-0547">Nucleotide-binding</keyword>
<accession>A0AAD1XWN4</accession>
<keyword evidence="3" id="KW-0418">Kinase</keyword>
<organism evidence="7 8">
    <name type="scientific">Euplotes crassus</name>
    <dbReference type="NCBI Taxonomy" id="5936"/>
    <lineage>
        <taxon>Eukaryota</taxon>
        <taxon>Sar</taxon>
        <taxon>Alveolata</taxon>
        <taxon>Ciliophora</taxon>
        <taxon>Intramacronucleata</taxon>
        <taxon>Spirotrichea</taxon>
        <taxon>Hypotrichia</taxon>
        <taxon>Euplotida</taxon>
        <taxon>Euplotidae</taxon>
        <taxon>Moneuplotes</taxon>
    </lineage>
</organism>
<name>A0AAD1XWN4_EUPCR</name>
<evidence type="ECO:0000256" key="3">
    <source>
        <dbReference type="ARBA" id="ARBA00022777"/>
    </source>
</evidence>
<dbReference type="SUPFAM" id="SSF56112">
    <property type="entry name" value="Protein kinase-like (PK-like)"/>
    <property type="match status" value="1"/>
</dbReference>